<dbReference type="InterPro" id="IPR002130">
    <property type="entry name" value="Cyclophilin-type_PPIase_dom"/>
</dbReference>
<comment type="similarity">
    <text evidence="4">Belongs to the cyclophilin-type PPIase family. CWC27 subfamily.</text>
</comment>
<dbReference type="PRINTS" id="PR00153">
    <property type="entry name" value="CSAPPISMRASE"/>
</dbReference>
<keyword evidence="3" id="KW-0539">Nucleus</keyword>
<dbReference type="GO" id="GO:0071013">
    <property type="term" value="C:catalytic step 2 spliceosome"/>
    <property type="evidence" value="ECO:0007669"/>
    <property type="project" value="TreeGrafter"/>
</dbReference>
<feature type="region of interest" description="Disordered" evidence="5">
    <location>
        <begin position="651"/>
        <end position="742"/>
    </location>
</feature>
<evidence type="ECO:0000313" key="8">
    <source>
        <dbReference type="Proteomes" id="UP000800040"/>
    </source>
</evidence>
<dbReference type="PANTHER" id="PTHR45625:SF6">
    <property type="entry name" value="SPLICEOSOME-ASSOCIATED PROTEIN CWC27 HOMOLOG"/>
    <property type="match status" value="1"/>
</dbReference>
<feature type="compositionally biased region" description="Basic and acidic residues" evidence="5">
    <location>
        <begin position="651"/>
        <end position="661"/>
    </location>
</feature>
<dbReference type="SUPFAM" id="SSF50891">
    <property type="entry name" value="Cyclophilin-like"/>
    <property type="match status" value="1"/>
</dbReference>
<evidence type="ECO:0000259" key="6">
    <source>
        <dbReference type="PROSITE" id="PS50072"/>
    </source>
</evidence>
<feature type="region of interest" description="Disordered" evidence="5">
    <location>
        <begin position="240"/>
        <end position="400"/>
    </location>
</feature>
<dbReference type="PANTHER" id="PTHR45625">
    <property type="entry name" value="PEPTIDYL-PROLYL CIS-TRANS ISOMERASE-RELATED"/>
    <property type="match status" value="1"/>
</dbReference>
<evidence type="ECO:0000256" key="4">
    <source>
        <dbReference type="ARBA" id="ARBA00038509"/>
    </source>
</evidence>
<evidence type="ECO:0000256" key="2">
    <source>
        <dbReference type="ARBA" id="ARBA00004123"/>
    </source>
</evidence>
<evidence type="ECO:0000313" key="7">
    <source>
        <dbReference type="EMBL" id="KAF1832762.1"/>
    </source>
</evidence>
<dbReference type="InterPro" id="IPR044666">
    <property type="entry name" value="Cyclophilin_A-like"/>
</dbReference>
<reference evidence="7" key="1">
    <citation type="submission" date="2020-01" db="EMBL/GenBank/DDBJ databases">
        <authorList>
            <consortium name="DOE Joint Genome Institute"/>
            <person name="Haridas S."/>
            <person name="Albert R."/>
            <person name="Binder M."/>
            <person name="Bloem J."/>
            <person name="Labutti K."/>
            <person name="Salamov A."/>
            <person name="Andreopoulos B."/>
            <person name="Baker S.E."/>
            <person name="Barry K."/>
            <person name="Bills G."/>
            <person name="Bluhm B.H."/>
            <person name="Cannon C."/>
            <person name="Castanera R."/>
            <person name="Culley D.E."/>
            <person name="Daum C."/>
            <person name="Ezra D."/>
            <person name="Gonzalez J.B."/>
            <person name="Henrissat B."/>
            <person name="Kuo A."/>
            <person name="Liang C."/>
            <person name="Lipzen A."/>
            <person name="Lutzoni F."/>
            <person name="Magnuson J."/>
            <person name="Mondo S."/>
            <person name="Nolan M."/>
            <person name="Ohm R."/>
            <person name="Pangilinan J."/>
            <person name="Park H.-J."/>
            <person name="Ramirez L."/>
            <person name="Alfaro M."/>
            <person name="Sun H."/>
            <person name="Tritt A."/>
            <person name="Yoshinaga Y."/>
            <person name="Zwiers L.-H."/>
            <person name="Turgeon B.G."/>
            <person name="Goodwin S.B."/>
            <person name="Spatafora J.W."/>
            <person name="Crous P.W."/>
            <person name="Grigoriev I.V."/>
        </authorList>
    </citation>
    <scope>NUCLEOTIDE SEQUENCE</scope>
    <source>
        <strain evidence="7">P77</strain>
    </source>
</reference>
<accession>A0A6A5KCQ8</accession>
<organism evidence="7 8">
    <name type="scientific">Decorospora gaudefroyi</name>
    <dbReference type="NCBI Taxonomy" id="184978"/>
    <lineage>
        <taxon>Eukaryota</taxon>
        <taxon>Fungi</taxon>
        <taxon>Dikarya</taxon>
        <taxon>Ascomycota</taxon>
        <taxon>Pezizomycotina</taxon>
        <taxon>Dothideomycetes</taxon>
        <taxon>Pleosporomycetidae</taxon>
        <taxon>Pleosporales</taxon>
        <taxon>Pleosporineae</taxon>
        <taxon>Pleosporaceae</taxon>
        <taxon>Decorospora</taxon>
    </lineage>
</organism>
<feature type="compositionally biased region" description="Pro residues" evidence="5">
    <location>
        <begin position="273"/>
        <end position="296"/>
    </location>
</feature>
<feature type="region of interest" description="Disordered" evidence="5">
    <location>
        <begin position="188"/>
        <end position="208"/>
    </location>
</feature>
<dbReference type="EMBL" id="ML975331">
    <property type="protein sequence ID" value="KAF1832762.1"/>
    <property type="molecule type" value="Genomic_DNA"/>
</dbReference>
<feature type="domain" description="PPIase cyclophilin-type" evidence="6">
    <location>
        <begin position="18"/>
        <end position="170"/>
    </location>
</feature>
<proteinExistence type="inferred from homology"/>
<dbReference type="CDD" id="cd01925">
    <property type="entry name" value="cyclophilin_CeCYP16-like"/>
    <property type="match status" value="1"/>
</dbReference>
<keyword evidence="8" id="KW-1185">Reference proteome</keyword>
<feature type="compositionally biased region" description="Low complexity" evidence="5">
    <location>
        <begin position="379"/>
        <end position="393"/>
    </location>
</feature>
<dbReference type="Proteomes" id="UP000800040">
    <property type="component" value="Unassembled WGS sequence"/>
</dbReference>
<evidence type="ECO:0000256" key="3">
    <source>
        <dbReference type="ARBA" id="ARBA00023242"/>
    </source>
</evidence>
<name>A0A6A5KCQ8_9PLEO</name>
<dbReference type="Gene3D" id="2.40.100.10">
    <property type="entry name" value="Cyclophilin-like"/>
    <property type="match status" value="1"/>
</dbReference>
<gene>
    <name evidence="7" type="ORF">BDW02DRAFT_580939</name>
</gene>
<dbReference type="PROSITE" id="PS50072">
    <property type="entry name" value="CSA_PPIASE_2"/>
    <property type="match status" value="1"/>
</dbReference>
<evidence type="ECO:0000256" key="5">
    <source>
        <dbReference type="SAM" id="MobiDB-lite"/>
    </source>
</evidence>
<comment type="subcellular location">
    <subcellularLocation>
        <location evidence="2">Nucleus</location>
    </subcellularLocation>
</comment>
<evidence type="ECO:0000256" key="1">
    <source>
        <dbReference type="ARBA" id="ARBA00000971"/>
    </source>
</evidence>
<dbReference type="InterPro" id="IPR029000">
    <property type="entry name" value="Cyclophilin-like_dom_sf"/>
</dbReference>
<sequence>MSATYNLEPNPTAKVVLHTTAGDIELELFAKQTPVTSRNFLQLCLDGYYDNTVFHRLVKGFIIQSGDPTGTGQGGESSYDGAPFGDEFHSRLKYTRRGLLGMANTGNKNDNGSQFFFTLAATPELQDKNTLFGRVAGDTIYNLMKMAEAEIREGTDDQPLYPSRITGADVIINPFEDMVRRVRVAERAEPEPTKVKKPKRKAGKNVLSFGDDAADADTVSAPVAKKPKFNTKLLSAGAGAEKPLSNARAQTTAMPIRTPSRKSPHAPSTSPSPRSPPKAAPPSPPKPKARSPPPRELSPESEKRAKLHRVNQQIADLKASMKRNTAARDSAPAKEKSLLESMVPTSTTRGRKRGAGANTKDEQASLDILSRFKSKLESAEPAAASKLATPATAEDTENGVSNRANDEDEAACDLHFIVGCQSCKAWDEQDEEESDDDAGWMSHSLSFAKDRLGKDLEWKRKNEEELLVIDPREEAKRHKAGVARVGDDAPGRTSDALLLSLSECTELADIKRLECFQTNRAFISSLCITVFIVSLSAFQRACSITINLYMQIHDFFHVVITGSKVFYTATTIDQAICSKASSHSCFHSGIHPTTLNAIMPINWGDKDVLERLFVATLASLENKIDIKKVAGFYGGEEMTYHALENRLRKWKKEASQMKDDATGGQPATKKTPAKPRAKKTDASLTKGAVKTGRVTKKKAATAPKIKSEMLVDEEDDVPLESAAGEDVGAAVSGGGEENEEFV</sequence>
<protein>
    <recommendedName>
        <fullName evidence="6">PPIase cyclophilin-type domain-containing protein</fullName>
    </recommendedName>
</protein>
<dbReference type="Pfam" id="PF00160">
    <property type="entry name" value="Pro_isomerase"/>
    <property type="match status" value="1"/>
</dbReference>
<dbReference type="AlphaFoldDB" id="A0A6A5KCQ8"/>
<dbReference type="OrthoDB" id="442970at2759"/>
<comment type="catalytic activity">
    <reaction evidence="1">
        <text>[protein]-peptidylproline (omega=180) = [protein]-peptidylproline (omega=0)</text>
        <dbReference type="Rhea" id="RHEA:16237"/>
        <dbReference type="Rhea" id="RHEA-COMP:10747"/>
        <dbReference type="Rhea" id="RHEA-COMP:10748"/>
        <dbReference type="ChEBI" id="CHEBI:83833"/>
        <dbReference type="ChEBI" id="CHEBI:83834"/>
        <dbReference type="EC" id="5.2.1.8"/>
    </reaction>
</comment>
<dbReference type="GO" id="GO:0003755">
    <property type="term" value="F:peptidyl-prolyl cis-trans isomerase activity"/>
    <property type="evidence" value="ECO:0007669"/>
    <property type="project" value="UniProtKB-EC"/>
</dbReference>